<evidence type="ECO:0000313" key="4">
    <source>
        <dbReference type="Proteomes" id="UP000189703"/>
    </source>
</evidence>
<dbReference type="PANTHER" id="PTHR31662:SF8">
    <property type="entry name" value="EXPRESSED PROTEIN"/>
    <property type="match status" value="1"/>
</dbReference>
<feature type="compositionally biased region" description="Acidic residues" evidence="2">
    <location>
        <begin position="213"/>
        <end position="222"/>
    </location>
</feature>
<dbReference type="AlphaFoldDB" id="A0A1U8BED4"/>
<feature type="compositionally biased region" description="Pro residues" evidence="2">
    <location>
        <begin position="1"/>
        <end position="15"/>
    </location>
</feature>
<feature type="compositionally biased region" description="Pro residues" evidence="2">
    <location>
        <begin position="32"/>
        <end position="42"/>
    </location>
</feature>
<dbReference type="eggNOG" id="ENOG502RZGG">
    <property type="taxonomic scope" value="Eukaryota"/>
</dbReference>
<dbReference type="OrthoDB" id="1885109at2759"/>
<dbReference type="InterPro" id="IPR007592">
    <property type="entry name" value="GEBP"/>
</dbReference>
<dbReference type="GO" id="GO:0006355">
    <property type="term" value="P:regulation of DNA-templated transcription"/>
    <property type="evidence" value="ECO:0007669"/>
    <property type="project" value="InterPro"/>
</dbReference>
<feature type="domain" description="Glabrous enhancer-binding protein-like DBD" evidence="3">
    <location>
        <begin position="74"/>
        <end position="167"/>
    </location>
</feature>
<feature type="region of interest" description="Disordered" evidence="2">
    <location>
        <begin position="1"/>
        <end position="67"/>
    </location>
</feature>
<dbReference type="GeneID" id="104609980"/>
<dbReference type="KEGG" id="nnu:104609980"/>
<reference evidence="5" key="1">
    <citation type="submission" date="2025-08" db="UniProtKB">
        <authorList>
            <consortium name="RefSeq"/>
        </authorList>
    </citation>
    <scope>IDENTIFICATION</scope>
</reference>
<organism evidence="4 5">
    <name type="scientific">Nelumbo nucifera</name>
    <name type="common">Sacred lotus</name>
    <dbReference type="NCBI Taxonomy" id="4432"/>
    <lineage>
        <taxon>Eukaryota</taxon>
        <taxon>Viridiplantae</taxon>
        <taxon>Streptophyta</taxon>
        <taxon>Embryophyta</taxon>
        <taxon>Tracheophyta</taxon>
        <taxon>Spermatophyta</taxon>
        <taxon>Magnoliopsida</taxon>
        <taxon>Proteales</taxon>
        <taxon>Nelumbonaceae</taxon>
        <taxon>Nelumbo</taxon>
    </lineage>
</organism>
<name>A0A1U8BED4_NELNU</name>
<dbReference type="PANTHER" id="PTHR31662">
    <property type="entry name" value="BNAANNG10740D PROTEIN-RELATED"/>
    <property type="match status" value="1"/>
</dbReference>
<gene>
    <name evidence="5" type="primary">LOC104609980</name>
</gene>
<proteinExistence type="inferred from homology"/>
<dbReference type="Proteomes" id="UP000189703">
    <property type="component" value="Unplaced"/>
</dbReference>
<accession>A0A1U8BED4</accession>
<sequence length="335" mass="37336">MASTPTPQPPPPPIPIKVAARKLPVKRKAPETPSPFPNPNPHLSPKLEAADDDDDVDGEDIEAEDDLRPPPFKFHRIWPESDEIRFLQGLLDCSADGLTFPRDLHLFYDRFSQSMPQPYTKSQLSEKLRRLRKKFRVISARIARGLDASLLTPHDRALFDLSKQLWHPAFASSSPFLSNNKRKPPAKVRVTATLSPTPLAALPPPSSANVNDADNEEDDDIETNGVNLETHSAGGHEDEPELPGSAVTGSTSRGGLGRHAGKTILDVFDRSLKEVRMVLVRQGLLYPDDRTTPADSSKQDKAAHLTKRWREQRASELDVLARRLRLVLEHAIRQQ</sequence>
<dbReference type="OMA" id="MFYLEQE"/>
<dbReference type="InterPro" id="IPR053932">
    <property type="entry name" value="GeBP-like_DBD"/>
</dbReference>
<feature type="compositionally biased region" description="Acidic residues" evidence="2">
    <location>
        <begin position="50"/>
        <end position="65"/>
    </location>
</feature>
<dbReference type="GO" id="GO:0005634">
    <property type="term" value="C:nucleus"/>
    <property type="evidence" value="ECO:0000318"/>
    <property type="project" value="GO_Central"/>
</dbReference>
<evidence type="ECO:0000313" key="5">
    <source>
        <dbReference type="RefSeq" id="XP_010274734.1"/>
    </source>
</evidence>
<dbReference type="InParanoid" id="A0A1U8BED4"/>
<dbReference type="Pfam" id="PF04504">
    <property type="entry name" value="GeBP-like_DBD"/>
    <property type="match status" value="1"/>
</dbReference>
<protein>
    <submittedName>
        <fullName evidence="5">Probable transcription factor At5g28040</fullName>
    </submittedName>
</protein>
<feature type="region of interest" description="Disordered" evidence="2">
    <location>
        <begin position="195"/>
        <end position="258"/>
    </location>
</feature>
<evidence type="ECO:0000256" key="1">
    <source>
        <dbReference type="ARBA" id="ARBA00010820"/>
    </source>
</evidence>
<comment type="similarity">
    <text evidence="1">Belongs to the GeBP family.</text>
</comment>
<dbReference type="RefSeq" id="XP_010274734.1">
    <property type="nucleotide sequence ID" value="XM_010276432.2"/>
</dbReference>
<evidence type="ECO:0000256" key="2">
    <source>
        <dbReference type="SAM" id="MobiDB-lite"/>
    </source>
</evidence>
<evidence type="ECO:0000259" key="3">
    <source>
        <dbReference type="Pfam" id="PF04504"/>
    </source>
</evidence>
<keyword evidence="4" id="KW-1185">Reference proteome</keyword>